<keyword evidence="2" id="KW-0238">DNA-binding</keyword>
<dbReference type="InterPro" id="IPR013762">
    <property type="entry name" value="Integrase-like_cat_sf"/>
</dbReference>
<evidence type="ECO:0000313" key="5">
    <source>
        <dbReference type="EMBL" id="MFC6397012.1"/>
    </source>
</evidence>
<keyword evidence="3" id="KW-0233">DNA recombination</keyword>
<accession>A0ABW1X196</accession>
<evidence type="ECO:0000256" key="3">
    <source>
        <dbReference type="ARBA" id="ARBA00023172"/>
    </source>
</evidence>
<dbReference type="CDD" id="cd00397">
    <property type="entry name" value="DNA_BRE_C"/>
    <property type="match status" value="1"/>
</dbReference>
<keyword evidence="6" id="KW-1185">Reference proteome</keyword>
<evidence type="ECO:0000256" key="1">
    <source>
        <dbReference type="ARBA" id="ARBA00008857"/>
    </source>
</evidence>
<evidence type="ECO:0000256" key="2">
    <source>
        <dbReference type="ARBA" id="ARBA00023125"/>
    </source>
</evidence>
<dbReference type="EMBL" id="JBHSUA010000018">
    <property type="protein sequence ID" value="MFC6397012.1"/>
    <property type="molecule type" value="Genomic_DNA"/>
</dbReference>
<dbReference type="InterPro" id="IPR010998">
    <property type="entry name" value="Integrase_recombinase_N"/>
</dbReference>
<dbReference type="InterPro" id="IPR050090">
    <property type="entry name" value="Tyrosine_recombinase_XerCD"/>
</dbReference>
<dbReference type="InterPro" id="IPR002104">
    <property type="entry name" value="Integrase_catalytic"/>
</dbReference>
<dbReference type="PANTHER" id="PTHR30349:SF64">
    <property type="entry name" value="PROPHAGE INTEGRASE INTD-RELATED"/>
    <property type="match status" value="1"/>
</dbReference>
<comment type="caution">
    <text evidence="5">The sequence shown here is derived from an EMBL/GenBank/DDBJ whole genome shotgun (WGS) entry which is preliminary data.</text>
</comment>
<dbReference type="SUPFAM" id="SSF56349">
    <property type="entry name" value="DNA breaking-rejoining enzymes"/>
    <property type="match status" value="1"/>
</dbReference>
<proteinExistence type="inferred from homology"/>
<dbReference type="Gene3D" id="1.10.150.130">
    <property type="match status" value="1"/>
</dbReference>
<feature type="domain" description="Tyr recombinase" evidence="4">
    <location>
        <begin position="146"/>
        <end position="324"/>
    </location>
</feature>
<dbReference type="RefSeq" id="WP_343884788.1">
    <property type="nucleotide sequence ID" value="NZ_BAAAKI010000003.1"/>
</dbReference>
<protein>
    <submittedName>
        <fullName evidence="5">Tyrosine-type recombinase/integrase</fullName>
    </submittedName>
</protein>
<gene>
    <name evidence="5" type="ORF">ACFP57_08470</name>
</gene>
<evidence type="ECO:0000259" key="4">
    <source>
        <dbReference type="PROSITE" id="PS51898"/>
    </source>
</evidence>
<organism evidence="5 6">
    <name type="scientific">Luteococcus sanguinis</name>
    <dbReference type="NCBI Taxonomy" id="174038"/>
    <lineage>
        <taxon>Bacteria</taxon>
        <taxon>Bacillati</taxon>
        <taxon>Actinomycetota</taxon>
        <taxon>Actinomycetes</taxon>
        <taxon>Propionibacteriales</taxon>
        <taxon>Propionibacteriaceae</taxon>
        <taxon>Luteococcus</taxon>
    </lineage>
</organism>
<dbReference type="Pfam" id="PF00589">
    <property type="entry name" value="Phage_integrase"/>
    <property type="match status" value="1"/>
</dbReference>
<comment type="similarity">
    <text evidence="1">Belongs to the 'phage' integrase family.</text>
</comment>
<dbReference type="Proteomes" id="UP001596266">
    <property type="component" value="Unassembled WGS sequence"/>
</dbReference>
<name>A0ABW1X196_9ACTN</name>
<sequence length="427" mass="48044">MRKPRSQGNPRGFNGMDFTAKWPHIEATIPDIADPMERYVEQIAVVLRPRTAAESGLALRVFATYLIAHHPDTTRLDQIGRPEIEGFKTWLASRKGKNGQLTNPATMAHRLGNLRMFFLRIDEWGWPEAPARVPMFHGDVPKQHHALPKALDDPSAAKLLRAAQADKRMLVGLTVEFLLRTGLRIGEYMSLTSDAIVLIGDTHWLHVPVGKLHEDRYLPLHPHLVELVTAYRDRYVPGDHPLLLPRENGTPQDRFSITRMVQKSATAAGIGHVHPHQLRHALATQAINRGMSIEAIAAMLGHKSLDMTLVYAKIANRTVAEEYFQIAEKVDALYTSPPVLPADDLGPNMARLNREHHRLLGNGYCIRPKVMDCEFENICETCTFFQTGIEFRPILLAQHNDACAKGQTRRMAIYDQLITEIDTTQAS</sequence>
<dbReference type="InterPro" id="IPR011010">
    <property type="entry name" value="DNA_brk_join_enz"/>
</dbReference>
<evidence type="ECO:0000313" key="6">
    <source>
        <dbReference type="Proteomes" id="UP001596266"/>
    </source>
</evidence>
<dbReference type="PROSITE" id="PS51898">
    <property type="entry name" value="TYR_RECOMBINASE"/>
    <property type="match status" value="1"/>
</dbReference>
<dbReference type="Gene3D" id="1.10.443.10">
    <property type="entry name" value="Intergrase catalytic core"/>
    <property type="match status" value="1"/>
</dbReference>
<reference evidence="6" key="1">
    <citation type="journal article" date="2019" name="Int. J. Syst. Evol. Microbiol.">
        <title>The Global Catalogue of Microorganisms (GCM) 10K type strain sequencing project: providing services to taxonomists for standard genome sequencing and annotation.</title>
        <authorList>
            <consortium name="The Broad Institute Genomics Platform"/>
            <consortium name="The Broad Institute Genome Sequencing Center for Infectious Disease"/>
            <person name="Wu L."/>
            <person name="Ma J."/>
        </authorList>
    </citation>
    <scope>NUCLEOTIDE SEQUENCE [LARGE SCALE GENOMIC DNA]</scope>
    <source>
        <strain evidence="6">CGMCC 1.15277</strain>
    </source>
</reference>
<dbReference type="PANTHER" id="PTHR30349">
    <property type="entry name" value="PHAGE INTEGRASE-RELATED"/>
    <property type="match status" value="1"/>
</dbReference>